<evidence type="ECO:0000259" key="2">
    <source>
        <dbReference type="Pfam" id="PF20151"/>
    </source>
</evidence>
<dbReference type="RefSeq" id="XP_041161229.1">
    <property type="nucleotide sequence ID" value="XM_041306421.1"/>
</dbReference>
<protein>
    <recommendedName>
        <fullName evidence="2">DUF6533 domain-containing protein</fullName>
    </recommendedName>
</protein>
<name>A0A9P7AS00_9AGAM</name>
<evidence type="ECO:0000313" key="3">
    <source>
        <dbReference type="EMBL" id="KAG1795356.1"/>
    </source>
</evidence>
<proteinExistence type="predicted"/>
<dbReference type="InterPro" id="IPR045340">
    <property type="entry name" value="DUF6533"/>
</dbReference>
<dbReference type="OrthoDB" id="2681966at2759"/>
<keyword evidence="1" id="KW-1133">Transmembrane helix</keyword>
<feature type="transmembrane region" description="Helical" evidence="1">
    <location>
        <begin position="85"/>
        <end position="107"/>
    </location>
</feature>
<dbReference type="AlphaFoldDB" id="A0A9P7AS00"/>
<dbReference type="Pfam" id="PF20151">
    <property type="entry name" value="DUF6533"/>
    <property type="match status" value="1"/>
</dbReference>
<feature type="transmembrane region" description="Helical" evidence="1">
    <location>
        <begin position="59"/>
        <end position="79"/>
    </location>
</feature>
<gene>
    <name evidence="3" type="ORF">HD556DRAFT_1442200</name>
</gene>
<comment type="caution">
    <text evidence="3">The sequence shown here is derived from an EMBL/GenBank/DDBJ whole genome shotgun (WGS) entry which is preliminary data.</text>
</comment>
<feature type="transmembrane region" description="Helical" evidence="1">
    <location>
        <begin position="218"/>
        <end position="235"/>
    </location>
</feature>
<evidence type="ECO:0000313" key="4">
    <source>
        <dbReference type="Proteomes" id="UP000719766"/>
    </source>
</evidence>
<keyword evidence="1" id="KW-0472">Membrane</keyword>
<feature type="transmembrane region" description="Helical" evidence="1">
    <location>
        <begin position="27"/>
        <end position="47"/>
    </location>
</feature>
<evidence type="ECO:0000256" key="1">
    <source>
        <dbReference type="SAM" id="Phobius"/>
    </source>
</evidence>
<sequence>MTYVSNDPDNTYVNDPAWWPFLVWTRAYSNAAVVASVVVVYDWALTFGQEFELVWKQRLSLINLLFISVRYVGILYAIISFLGNFFYSFQTWTPVVVNAMLAVIMTTRIYAMFQQSKPILIFLIVALLASTIASGVMLGIGNIGISGKEFVLSGYHICLVQIDTYRMNLNHEMVIPIAIWEILAFLLAVWIVILRFYEMRQTRSGSTIGDCFTMLIKSHAWYFLAFAAVACFNIGDLAPGLRHSTTVADDIYAGALRIARVLQMFVLGPRLILSIREYHSKLVTRSDGGINMTAIAFQALRHRSTSSDMELDTIQSTNPV</sequence>
<dbReference type="Proteomes" id="UP000719766">
    <property type="component" value="Unassembled WGS sequence"/>
</dbReference>
<accession>A0A9P7AS00</accession>
<organism evidence="3 4">
    <name type="scientific">Suillus plorans</name>
    <dbReference type="NCBI Taxonomy" id="116603"/>
    <lineage>
        <taxon>Eukaryota</taxon>
        <taxon>Fungi</taxon>
        <taxon>Dikarya</taxon>
        <taxon>Basidiomycota</taxon>
        <taxon>Agaricomycotina</taxon>
        <taxon>Agaricomycetes</taxon>
        <taxon>Agaricomycetidae</taxon>
        <taxon>Boletales</taxon>
        <taxon>Suillineae</taxon>
        <taxon>Suillaceae</taxon>
        <taxon>Suillus</taxon>
    </lineage>
</organism>
<feature type="transmembrane region" description="Helical" evidence="1">
    <location>
        <begin position="173"/>
        <end position="197"/>
    </location>
</feature>
<keyword evidence="1" id="KW-0812">Transmembrane</keyword>
<dbReference type="GeneID" id="64600185"/>
<feature type="transmembrane region" description="Helical" evidence="1">
    <location>
        <begin position="119"/>
        <end position="145"/>
    </location>
</feature>
<feature type="domain" description="DUF6533" evidence="2">
    <location>
        <begin position="32"/>
        <end position="75"/>
    </location>
</feature>
<keyword evidence="4" id="KW-1185">Reference proteome</keyword>
<reference evidence="3" key="1">
    <citation type="journal article" date="2020" name="New Phytol.">
        <title>Comparative genomics reveals dynamic genome evolution in host specialist ectomycorrhizal fungi.</title>
        <authorList>
            <person name="Lofgren L.A."/>
            <person name="Nguyen N.H."/>
            <person name="Vilgalys R."/>
            <person name="Ruytinx J."/>
            <person name="Liao H.L."/>
            <person name="Branco S."/>
            <person name="Kuo A."/>
            <person name="LaButti K."/>
            <person name="Lipzen A."/>
            <person name="Andreopoulos W."/>
            <person name="Pangilinan J."/>
            <person name="Riley R."/>
            <person name="Hundley H."/>
            <person name="Na H."/>
            <person name="Barry K."/>
            <person name="Grigoriev I.V."/>
            <person name="Stajich J.E."/>
            <person name="Kennedy P.G."/>
        </authorList>
    </citation>
    <scope>NUCLEOTIDE SEQUENCE</scope>
    <source>
        <strain evidence="3">S12</strain>
    </source>
</reference>
<dbReference type="EMBL" id="JABBWE010000022">
    <property type="protein sequence ID" value="KAG1795356.1"/>
    <property type="molecule type" value="Genomic_DNA"/>
</dbReference>